<keyword evidence="3" id="KW-0804">Transcription</keyword>
<dbReference type="EMBL" id="QNRK01000009">
    <property type="protein sequence ID" value="RBP14314.1"/>
    <property type="molecule type" value="Genomic_DNA"/>
</dbReference>
<dbReference type="InterPro" id="IPR050109">
    <property type="entry name" value="HTH-type_TetR-like_transc_reg"/>
</dbReference>
<comment type="caution">
    <text evidence="6">The sequence shown here is derived from an EMBL/GenBank/DDBJ whole genome shotgun (WGS) entry which is preliminary data.</text>
</comment>
<dbReference type="GO" id="GO:0000976">
    <property type="term" value="F:transcription cis-regulatory region binding"/>
    <property type="evidence" value="ECO:0007669"/>
    <property type="project" value="TreeGrafter"/>
</dbReference>
<sequence>MAMNDDTDSEANADVRARILDAAARLVAGGGVAALTTRAVAAAAAVQPPTLYRLFGDKRGLLDAVAEHGLAAFIAGKIAATPHADPVQDLRDAWDGYVAFGLANPAVFAIMNEIGSLASRSPAALAGIAVLRARVRRLALAGRLRMAEERAVALIHAVGVGAVTTLLAVPEDERDPGLATAARDAVLAALVVDPPGPVGDGLAPLAVSLRARLDAADALTPGERLLLRELMDRLAG</sequence>
<reference evidence="6 7" key="1">
    <citation type="submission" date="2018-06" db="EMBL/GenBank/DDBJ databases">
        <title>Genomic Encyclopedia of Type Strains, Phase IV (KMG-IV): sequencing the most valuable type-strain genomes for metagenomic binning, comparative biology and taxonomic classification.</title>
        <authorList>
            <person name="Goeker M."/>
        </authorList>
    </citation>
    <scope>NUCLEOTIDE SEQUENCE [LARGE SCALE GENOMIC DNA]</scope>
    <source>
        <strain evidence="6 7">DSM 24875</strain>
    </source>
</reference>
<dbReference type="InterPro" id="IPR001647">
    <property type="entry name" value="HTH_TetR"/>
</dbReference>
<accession>A0A366FI26</accession>
<keyword evidence="7" id="KW-1185">Reference proteome</keyword>
<feature type="domain" description="HTH tetR-type" evidence="5">
    <location>
        <begin position="13"/>
        <end position="73"/>
    </location>
</feature>
<organism evidence="6 7">
    <name type="scientific">Roseiarcus fermentans</name>
    <dbReference type="NCBI Taxonomy" id="1473586"/>
    <lineage>
        <taxon>Bacteria</taxon>
        <taxon>Pseudomonadati</taxon>
        <taxon>Pseudomonadota</taxon>
        <taxon>Alphaproteobacteria</taxon>
        <taxon>Hyphomicrobiales</taxon>
        <taxon>Roseiarcaceae</taxon>
        <taxon>Roseiarcus</taxon>
    </lineage>
</organism>
<keyword evidence="2 4" id="KW-0238">DNA-binding</keyword>
<proteinExistence type="predicted"/>
<feature type="DNA-binding region" description="H-T-H motif" evidence="4">
    <location>
        <begin position="36"/>
        <end position="55"/>
    </location>
</feature>
<name>A0A366FI26_9HYPH</name>
<dbReference type="Pfam" id="PF00440">
    <property type="entry name" value="TetR_N"/>
    <property type="match status" value="1"/>
</dbReference>
<dbReference type="GO" id="GO:0003700">
    <property type="term" value="F:DNA-binding transcription factor activity"/>
    <property type="evidence" value="ECO:0007669"/>
    <property type="project" value="TreeGrafter"/>
</dbReference>
<dbReference type="Proteomes" id="UP000253529">
    <property type="component" value="Unassembled WGS sequence"/>
</dbReference>
<dbReference type="PANTHER" id="PTHR30055">
    <property type="entry name" value="HTH-TYPE TRANSCRIPTIONAL REGULATOR RUTR"/>
    <property type="match status" value="1"/>
</dbReference>
<dbReference type="SUPFAM" id="SSF46689">
    <property type="entry name" value="Homeodomain-like"/>
    <property type="match status" value="1"/>
</dbReference>
<evidence type="ECO:0000313" key="7">
    <source>
        <dbReference type="Proteomes" id="UP000253529"/>
    </source>
</evidence>
<protein>
    <submittedName>
        <fullName evidence="6">TetR family transcriptional regulator</fullName>
    </submittedName>
</protein>
<evidence type="ECO:0000256" key="2">
    <source>
        <dbReference type="ARBA" id="ARBA00023125"/>
    </source>
</evidence>
<keyword evidence="1" id="KW-0805">Transcription regulation</keyword>
<dbReference type="AlphaFoldDB" id="A0A366FI26"/>
<evidence type="ECO:0000259" key="5">
    <source>
        <dbReference type="PROSITE" id="PS50977"/>
    </source>
</evidence>
<evidence type="ECO:0000313" key="6">
    <source>
        <dbReference type="EMBL" id="RBP14314.1"/>
    </source>
</evidence>
<dbReference type="PROSITE" id="PS50977">
    <property type="entry name" value="HTH_TETR_2"/>
    <property type="match status" value="1"/>
</dbReference>
<dbReference type="PANTHER" id="PTHR30055:SF234">
    <property type="entry name" value="HTH-TYPE TRANSCRIPTIONAL REGULATOR BETI"/>
    <property type="match status" value="1"/>
</dbReference>
<dbReference type="Gene3D" id="1.10.10.60">
    <property type="entry name" value="Homeodomain-like"/>
    <property type="match status" value="1"/>
</dbReference>
<dbReference type="Gene3D" id="1.10.357.10">
    <property type="entry name" value="Tetracycline Repressor, domain 2"/>
    <property type="match status" value="1"/>
</dbReference>
<dbReference type="OrthoDB" id="7056813at2"/>
<gene>
    <name evidence="6" type="ORF">DFR50_10967</name>
</gene>
<evidence type="ECO:0000256" key="4">
    <source>
        <dbReference type="PROSITE-ProRule" id="PRU00335"/>
    </source>
</evidence>
<evidence type="ECO:0000256" key="1">
    <source>
        <dbReference type="ARBA" id="ARBA00023015"/>
    </source>
</evidence>
<dbReference type="PRINTS" id="PR00455">
    <property type="entry name" value="HTHTETR"/>
</dbReference>
<dbReference type="InterPro" id="IPR009057">
    <property type="entry name" value="Homeodomain-like_sf"/>
</dbReference>
<evidence type="ECO:0000256" key="3">
    <source>
        <dbReference type="ARBA" id="ARBA00023163"/>
    </source>
</evidence>